<dbReference type="EMBL" id="CP033459">
    <property type="protein sequence ID" value="QFQ13378.1"/>
    <property type="molecule type" value="Genomic_DNA"/>
</dbReference>
<keyword evidence="3" id="KW-1185">Reference proteome</keyword>
<evidence type="ECO:0008006" key="4">
    <source>
        <dbReference type="Google" id="ProtNLM"/>
    </source>
</evidence>
<dbReference type="AlphaFoldDB" id="A0A5P8E8V9"/>
<dbReference type="Gene3D" id="2.40.160.170">
    <property type="match status" value="1"/>
</dbReference>
<reference evidence="2 3" key="1">
    <citation type="submission" date="2018-11" db="EMBL/GenBank/DDBJ databases">
        <authorList>
            <person name="Na S.W."/>
            <person name="Baik M."/>
        </authorList>
    </citation>
    <scope>NUCLEOTIDE SEQUENCE [LARGE SCALE GENOMIC DNA]</scope>
    <source>
        <strain evidence="2 3">E39</strain>
    </source>
</reference>
<sequence length="257" mass="28341">MKKTIFLILGLIVMLPVCAQKQDKELFNHVSLGVSLGTDGIGIEAATPIGHYVQTRVGVGIMPKFSYSDDVHIYTSNTLGDGMELENTVKAKGVLHNTTFKWLFDIYPSKHSAFHFTTGFFLANENVVKGKNTTTDPLLKHGGAILIGGQPFGANQAGIANVRVRANSFRPYVGIGFGRAVPKKHRFAITCDLGMQLWGKPKVYAYNDDILHGGMKEVRYQDIDKNSSAADCRDAIRIANRIFAWPVINIRLNGKIF</sequence>
<organism evidence="2 3">
    <name type="scientific">Pseudoprevotella muciniphila</name>
    <dbReference type="NCBI Taxonomy" id="2133944"/>
    <lineage>
        <taxon>Bacteria</taxon>
        <taxon>Pseudomonadati</taxon>
        <taxon>Bacteroidota</taxon>
        <taxon>Bacteroidia</taxon>
        <taxon>Bacteroidales</taxon>
        <taxon>Prevotellaceae</taxon>
        <taxon>Pseudoprevotella</taxon>
    </lineage>
</organism>
<evidence type="ECO:0000256" key="1">
    <source>
        <dbReference type="SAM" id="SignalP"/>
    </source>
</evidence>
<keyword evidence="1" id="KW-0732">Signal</keyword>
<name>A0A5P8E8V9_9BACT</name>
<accession>A0A5P8E8V9</accession>
<gene>
    <name evidence="2" type="ORF">C7Y71_010355</name>
</gene>
<evidence type="ECO:0000313" key="3">
    <source>
        <dbReference type="Proteomes" id="UP000249375"/>
    </source>
</evidence>
<dbReference type="Proteomes" id="UP000249375">
    <property type="component" value="Chromosome"/>
</dbReference>
<proteinExistence type="predicted"/>
<protein>
    <recommendedName>
        <fullName evidence="4">Outer membrane protein beta-barrel domain-containing protein</fullName>
    </recommendedName>
</protein>
<dbReference type="OrthoDB" id="597504at2"/>
<feature type="chain" id="PRO_5024443133" description="Outer membrane protein beta-barrel domain-containing protein" evidence="1">
    <location>
        <begin position="20"/>
        <end position="257"/>
    </location>
</feature>
<dbReference type="KEGG" id="alq:C7Y71_010355"/>
<feature type="signal peptide" evidence="1">
    <location>
        <begin position="1"/>
        <end position="19"/>
    </location>
</feature>
<dbReference type="RefSeq" id="WP_111897609.1">
    <property type="nucleotide sequence ID" value="NZ_CP033459.1"/>
</dbReference>
<evidence type="ECO:0000313" key="2">
    <source>
        <dbReference type="EMBL" id="QFQ13378.1"/>
    </source>
</evidence>